<dbReference type="InterPro" id="IPR003439">
    <property type="entry name" value="ABC_transporter-like_ATP-bd"/>
</dbReference>
<reference evidence="2" key="1">
    <citation type="submission" date="2019-07" db="EMBL/GenBank/DDBJ databases">
        <title>Whole genome shotgun sequence of Lactobacillus kefiri NBRC 15888.</title>
        <authorList>
            <person name="Hosoyama A."/>
            <person name="Uohara A."/>
            <person name="Ohji S."/>
            <person name="Ichikawa N."/>
        </authorList>
    </citation>
    <scope>NUCLEOTIDE SEQUENCE [LARGE SCALE GENOMIC DNA]</scope>
    <source>
        <strain evidence="2">NBRC 15888</strain>
    </source>
</reference>
<organism evidence="2 3">
    <name type="scientific">Lentilactobacillus kefiri</name>
    <name type="common">Lactobacillus kefiri</name>
    <dbReference type="NCBI Taxonomy" id="33962"/>
    <lineage>
        <taxon>Bacteria</taxon>
        <taxon>Bacillati</taxon>
        <taxon>Bacillota</taxon>
        <taxon>Bacilli</taxon>
        <taxon>Lactobacillales</taxon>
        <taxon>Lactobacillaceae</taxon>
        <taxon>Lentilactobacillus</taxon>
    </lineage>
</organism>
<dbReference type="AlphaFoldDB" id="A0A511DX26"/>
<comment type="caution">
    <text evidence="2">The sequence shown here is derived from an EMBL/GenBank/DDBJ whole genome shotgun (WGS) entry which is preliminary data.</text>
</comment>
<evidence type="ECO:0000313" key="2">
    <source>
        <dbReference type="EMBL" id="GEL29389.1"/>
    </source>
</evidence>
<dbReference type="PANTHER" id="PTHR24221">
    <property type="entry name" value="ATP-BINDING CASSETTE SUB-FAMILY B"/>
    <property type="match status" value="1"/>
</dbReference>
<dbReference type="Pfam" id="PF00005">
    <property type="entry name" value="ABC_tran"/>
    <property type="match status" value="1"/>
</dbReference>
<keyword evidence="3" id="KW-1185">Reference proteome</keyword>
<dbReference type="PANTHER" id="PTHR24221:SF654">
    <property type="entry name" value="ATP-BINDING CASSETTE SUB-FAMILY B MEMBER 6"/>
    <property type="match status" value="1"/>
</dbReference>
<gene>
    <name evidence="2" type="ORF">LKE01_22090</name>
</gene>
<dbReference type="InterPro" id="IPR027417">
    <property type="entry name" value="P-loop_NTPase"/>
</dbReference>
<name>A0A511DX26_LENKE</name>
<sequence>MHYLDDSRTPFAPGEVKLSYVPQQVRLFSLTIRENILLGRSITSQQYEKVLKQTDLWDFIESLPKKDETKILSSNAGNLSSGQIQKIGVARALVQNTSFILFDEPTANLDDQSANDFERTIKELPVAAIMITHRAMQNTSEMRHYEIEDGTIKLKQSR</sequence>
<evidence type="ECO:0000313" key="3">
    <source>
        <dbReference type="Proteomes" id="UP000321893"/>
    </source>
</evidence>
<dbReference type="GO" id="GO:0042626">
    <property type="term" value="F:ATPase-coupled transmembrane transporter activity"/>
    <property type="evidence" value="ECO:0007669"/>
    <property type="project" value="TreeGrafter"/>
</dbReference>
<dbReference type="GO" id="GO:0016887">
    <property type="term" value="F:ATP hydrolysis activity"/>
    <property type="evidence" value="ECO:0007669"/>
    <property type="project" value="InterPro"/>
</dbReference>
<dbReference type="InterPro" id="IPR039421">
    <property type="entry name" value="Type_1_exporter"/>
</dbReference>
<feature type="domain" description="ABC transporter" evidence="1">
    <location>
        <begin position="16"/>
        <end position="107"/>
    </location>
</feature>
<evidence type="ECO:0000259" key="1">
    <source>
        <dbReference type="Pfam" id="PF00005"/>
    </source>
</evidence>
<protein>
    <recommendedName>
        <fullName evidence="1">ABC transporter domain-containing protein</fullName>
    </recommendedName>
</protein>
<dbReference type="EMBL" id="BJVK01000054">
    <property type="protein sequence ID" value="GEL29389.1"/>
    <property type="molecule type" value="Genomic_DNA"/>
</dbReference>
<dbReference type="Proteomes" id="UP000321893">
    <property type="component" value="Unassembled WGS sequence"/>
</dbReference>
<dbReference type="GO" id="GO:0005524">
    <property type="term" value="F:ATP binding"/>
    <property type="evidence" value="ECO:0007669"/>
    <property type="project" value="InterPro"/>
</dbReference>
<dbReference type="SUPFAM" id="SSF52540">
    <property type="entry name" value="P-loop containing nucleoside triphosphate hydrolases"/>
    <property type="match status" value="1"/>
</dbReference>
<accession>A0A511DX26</accession>
<proteinExistence type="predicted"/>
<dbReference type="Gene3D" id="3.40.50.300">
    <property type="entry name" value="P-loop containing nucleotide triphosphate hydrolases"/>
    <property type="match status" value="1"/>
</dbReference>
<dbReference type="STRING" id="1423764.FC95_GL001841"/>